<evidence type="ECO:0000313" key="1">
    <source>
        <dbReference type="EMBL" id="GFR77364.1"/>
    </source>
</evidence>
<proteinExistence type="predicted"/>
<protein>
    <submittedName>
        <fullName evidence="1">Uncharacterized protein</fullName>
    </submittedName>
</protein>
<evidence type="ECO:0000313" key="2">
    <source>
        <dbReference type="Proteomes" id="UP000762676"/>
    </source>
</evidence>
<dbReference type="EMBL" id="BMAT01008075">
    <property type="protein sequence ID" value="GFR77364.1"/>
    <property type="molecule type" value="Genomic_DNA"/>
</dbReference>
<dbReference type="Proteomes" id="UP000762676">
    <property type="component" value="Unassembled WGS sequence"/>
</dbReference>
<accession>A0AAV4FW84</accession>
<comment type="caution">
    <text evidence="1">The sequence shown here is derived from an EMBL/GenBank/DDBJ whole genome shotgun (WGS) entry which is preliminary data.</text>
</comment>
<gene>
    <name evidence="1" type="ORF">ElyMa_003966200</name>
</gene>
<dbReference type="AlphaFoldDB" id="A0AAV4FW84"/>
<keyword evidence="2" id="KW-1185">Reference proteome</keyword>
<reference evidence="1 2" key="1">
    <citation type="journal article" date="2021" name="Elife">
        <title>Chloroplast acquisition without the gene transfer in kleptoplastic sea slugs, Plakobranchus ocellatus.</title>
        <authorList>
            <person name="Maeda T."/>
            <person name="Takahashi S."/>
            <person name="Yoshida T."/>
            <person name="Shimamura S."/>
            <person name="Takaki Y."/>
            <person name="Nagai Y."/>
            <person name="Toyoda A."/>
            <person name="Suzuki Y."/>
            <person name="Arimoto A."/>
            <person name="Ishii H."/>
            <person name="Satoh N."/>
            <person name="Nishiyama T."/>
            <person name="Hasebe M."/>
            <person name="Maruyama T."/>
            <person name="Minagawa J."/>
            <person name="Obokata J."/>
            <person name="Shigenobu S."/>
        </authorList>
    </citation>
    <scope>NUCLEOTIDE SEQUENCE [LARGE SCALE GENOMIC DNA]</scope>
</reference>
<sequence>MSYINSICGRVPAHDIFVSPEVLGKPAEYPYCLINVKTTSNNRGRLCDYLQKLDPEVRDEDAMTDFLNLIDRNKTLWGIPFQHAQTAGHFTYKPIKIQLQRSTALVNTGLFDLHVGNKLYALPAIVPLAKRSTCNRFRYDNKEYIHPMLLDQTHLNHLAMDVLDLKTTEDFNPRTLMGRFFKDRLYQSDDMEKLLNYITCMRSIGNIESNFKFTTPTVHVGGEFTLRANEFGV</sequence>
<organism evidence="1 2">
    <name type="scientific">Elysia marginata</name>
    <dbReference type="NCBI Taxonomy" id="1093978"/>
    <lineage>
        <taxon>Eukaryota</taxon>
        <taxon>Metazoa</taxon>
        <taxon>Spiralia</taxon>
        <taxon>Lophotrochozoa</taxon>
        <taxon>Mollusca</taxon>
        <taxon>Gastropoda</taxon>
        <taxon>Heterobranchia</taxon>
        <taxon>Euthyneura</taxon>
        <taxon>Panpulmonata</taxon>
        <taxon>Sacoglossa</taxon>
        <taxon>Placobranchoidea</taxon>
        <taxon>Plakobranchidae</taxon>
        <taxon>Elysia</taxon>
    </lineage>
</organism>
<name>A0AAV4FW84_9GAST</name>